<gene>
    <name evidence="5" type="primary">PLESTB004110</name>
    <name evidence="5" type="ORF">PLESTB_001965500</name>
</gene>
<evidence type="ECO:0000256" key="2">
    <source>
        <dbReference type="ARBA" id="ARBA00022679"/>
    </source>
</evidence>
<dbReference type="GO" id="GO:0007165">
    <property type="term" value="P:signal transduction"/>
    <property type="evidence" value="ECO:0007669"/>
    <property type="project" value="TreeGrafter"/>
</dbReference>
<evidence type="ECO:0000313" key="6">
    <source>
        <dbReference type="Proteomes" id="UP001165080"/>
    </source>
</evidence>
<dbReference type="InterPro" id="IPR001690">
    <property type="entry name" value="Autoind_synthase"/>
</dbReference>
<keyword evidence="4" id="KW-0071">Autoinducer synthesis</keyword>
<dbReference type="Proteomes" id="UP001165080">
    <property type="component" value="Unassembled WGS sequence"/>
</dbReference>
<dbReference type="InterPro" id="IPR016181">
    <property type="entry name" value="Acyl_CoA_acyltransferase"/>
</dbReference>
<evidence type="ECO:0000256" key="3">
    <source>
        <dbReference type="ARBA" id="ARBA00022691"/>
    </source>
</evidence>
<organism evidence="5 6">
    <name type="scientific">Pleodorina starrii</name>
    <dbReference type="NCBI Taxonomy" id="330485"/>
    <lineage>
        <taxon>Eukaryota</taxon>
        <taxon>Viridiplantae</taxon>
        <taxon>Chlorophyta</taxon>
        <taxon>core chlorophytes</taxon>
        <taxon>Chlorophyceae</taxon>
        <taxon>CS clade</taxon>
        <taxon>Chlamydomonadales</taxon>
        <taxon>Volvocaceae</taxon>
        <taxon>Pleodorina</taxon>
    </lineage>
</organism>
<dbReference type="AlphaFoldDB" id="A0A9W6C329"/>
<keyword evidence="2" id="KW-0808">Transferase</keyword>
<protein>
    <submittedName>
        <fullName evidence="5">Uncharacterized protein</fullName>
    </submittedName>
</protein>
<dbReference type="Pfam" id="PF00765">
    <property type="entry name" value="Autoind_synth"/>
    <property type="match status" value="1"/>
</dbReference>
<dbReference type="EMBL" id="BRXU01000079">
    <property type="protein sequence ID" value="GLC62963.1"/>
    <property type="molecule type" value="Genomic_DNA"/>
</dbReference>
<dbReference type="GO" id="GO:0009372">
    <property type="term" value="P:quorum sensing"/>
    <property type="evidence" value="ECO:0007669"/>
    <property type="project" value="UniProtKB-KW"/>
</dbReference>
<dbReference type="PANTHER" id="PTHR39322">
    <property type="entry name" value="ACYL-HOMOSERINE-LACTONE SYNTHASE"/>
    <property type="match status" value="1"/>
</dbReference>
<keyword evidence="6" id="KW-1185">Reference proteome</keyword>
<accession>A0A9W6C329</accession>
<name>A0A9W6C329_9CHLO</name>
<dbReference type="PRINTS" id="PR01549">
    <property type="entry name" value="AUTOINDCRSYN"/>
</dbReference>
<sequence>MPWEGLMTDLTAKVRPRGVVISAEANFTADMAQNLMSMFAHLQEGQEITVKFSNKGVWAVTPEGIRLFIGSTEVFEVEVIRCPEDLDRWHLVNDYLKLRKQIFVDRLEWPLFHAEDLEFEQYDSFNTIYVVATLNGVVVGGARLRRTDQISGTGQIQYSYMIRDACLGVLPGLPQELCHAVPPMNEKVWEITRMVVTGSRDVSRMILAKINTFLGEEGADTVLFLGSPAFQRMANSLSWPVKQLGPVASNSEGSFQVFECPVRELG</sequence>
<proteinExistence type="predicted"/>
<evidence type="ECO:0000313" key="5">
    <source>
        <dbReference type="EMBL" id="GLC62963.1"/>
    </source>
</evidence>
<dbReference type="PANTHER" id="PTHR39322:SF1">
    <property type="entry name" value="ISOVALERYL-HOMOSERINE LACTONE SYNTHASE"/>
    <property type="match status" value="1"/>
</dbReference>
<dbReference type="GO" id="GO:0016740">
    <property type="term" value="F:transferase activity"/>
    <property type="evidence" value="ECO:0007669"/>
    <property type="project" value="UniProtKB-KW"/>
</dbReference>
<reference evidence="5 6" key="1">
    <citation type="journal article" date="2023" name="Commun. Biol.">
        <title>Reorganization of the ancestral sex-determining regions during the evolution of trioecy in Pleodorina starrii.</title>
        <authorList>
            <person name="Takahashi K."/>
            <person name="Suzuki S."/>
            <person name="Kawai-Toyooka H."/>
            <person name="Yamamoto K."/>
            <person name="Hamaji T."/>
            <person name="Ootsuki R."/>
            <person name="Yamaguchi H."/>
            <person name="Kawachi M."/>
            <person name="Higashiyama T."/>
            <person name="Nozaki H."/>
        </authorList>
    </citation>
    <scope>NUCLEOTIDE SEQUENCE [LARGE SCALE GENOMIC DNA]</scope>
    <source>
        <strain evidence="5 6">NIES-4479</strain>
    </source>
</reference>
<evidence type="ECO:0000256" key="1">
    <source>
        <dbReference type="ARBA" id="ARBA00022654"/>
    </source>
</evidence>
<dbReference type="Gene3D" id="3.40.630.30">
    <property type="match status" value="1"/>
</dbReference>
<dbReference type="PROSITE" id="PS51187">
    <property type="entry name" value="AUTOINDUCER_SYNTH_2"/>
    <property type="match status" value="1"/>
</dbReference>
<comment type="caution">
    <text evidence="5">The sequence shown here is derived from an EMBL/GenBank/DDBJ whole genome shotgun (WGS) entry which is preliminary data.</text>
</comment>
<evidence type="ECO:0000256" key="4">
    <source>
        <dbReference type="ARBA" id="ARBA00022929"/>
    </source>
</evidence>
<keyword evidence="3" id="KW-0949">S-adenosyl-L-methionine</keyword>
<dbReference type="SUPFAM" id="SSF55729">
    <property type="entry name" value="Acyl-CoA N-acyltransferases (Nat)"/>
    <property type="match status" value="1"/>
</dbReference>
<keyword evidence="1" id="KW-0673">Quorum sensing</keyword>